<dbReference type="Proteomes" id="UP000245506">
    <property type="component" value="Unassembled WGS sequence"/>
</dbReference>
<evidence type="ECO:0000313" key="3">
    <source>
        <dbReference type="Proteomes" id="UP000245506"/>
    </source>
</evidence>
<keyword evidence="1" id="KW-0812">Transmembrane</keyword>
<name>A0A317CF05_9GAMM</name>
<sequence>MLNKLKTIFRVKNRHNELSQQSNLDDASDKGEVDHQAELIDGLSEKLLDVEIQLQAARLQGKHVSAQNIVKTHMVAGSSLALLPVPLFDIVVLAGTQMNLLRALSLHHEVDFDEQKSKVLLASLLSASLPVIAVLGLSSATKVVPGIGSVGGGISMSVLTSALIYSTGQVFISHFEQGGTLKNFKVSDWKSHFLDRLKEKKESLRRKDVNLSHSGGV</sequence>
<evidence type="ECO:0000256" key="1">
    <source>
        <dbReference type="SAM" id="Phobius"/>
    </source>
</evidence>
<dbReference type="OrthoDB" id="980719at2"/>
<keyword evidence="3" id="KW-1185">Reference proteome</keyword>
<evidence type="ECO:0008006" key="4">
    <source>
        <dbReference type="Google" id="ProtNLM"/>
    </source>
</evidence>
<comment type="caution">
    <text evidence="2">The sequence shown here is derived from an EMBL/GenBank/DDBJ whole genome shotgun (WGS) entry which is preliminary data.</text>
</comment>
<organism evidence="2 3">
    <name type="scientific">Leucothrix arctica</name>
    <dbReference type="NCBI Taxonomy" id="1481894"/>
    <lineage>
        <taxon>Bacteria</taxon>
        <taxon>Pseudomonadati</taxon>
        <taxon>Pseudomonadota</taxon>
        <taxon>Gammaproteobacteria</taxon>
        <taxon>Thiotrichales</taxon>
        <taxon>Thiotrichaceae</taxon>
        <taxon>Leucothrix</taxon>
    </lineage>
</organism>
<keyword evidence="1" id="KW-0472">Membrane</keyword>
<keyword evidence="1" id="KW-1133">Transmembrane helix</keyword>
<protein>
    <recommendedName>
        <fullName evidence="4">GTPase</fullName>
    </recommendedName>
</protein>
<feature type="transmembrane region" description="Helical" evidence="1">
    <location>
        <begin position="119"/>
        <end position="137"/>
    </location>
</feature>
<dbReference type="EMBL" id="QGKL01000022">
    <property type="protein sequence ID" value="PWQ97158.1"/>
    <property type="molecule type" value="Genomic_DNA"/>
</dbReference>
<gene>
    <name evidence="2" type="ORF">DKT75_07535</name>
</gene>
<dbReference type="RefSeq" id="WP_109822812.1">
    <property type="nucleotide sequence ID" value="NZ_QGKL01000022.1"/>
</dbReference>
<dbReference type="AlphaFoldDB" id="A0A317CF05"/>
<proteinExistence type="predicted"/>
<accession>A0A317CF05</accession>
<evidence type="ECO:0000313" key="2">
    <source>
        <dbReference type="EMBL" id="PWQ97158.1"/>
    </source>
</evidence>
<feature type="transmembrane region" description="Helical" evidence="1">
    <location>
        <begin position="143"/>
        <end position="165"/>
    </location>
</feature>
<reference evidence="2 3" key="1">
    <citation type="submission" date="2018-05" db="EMBL/GenBank/DDBJ databases">
        <title>Leucothrix arctica sp. nov., isolated from Arctic seawater.</title>
        <authorList>
            <person name="Choi A."/>
            <person name="Baek K."/>
        </authorList>
    </citation>
    <scope>NUCLEOTIDE SEQUENCE [LARGE SCALE GENOMIC DNA]</scope>
    <source>
        <strain evidence="2 3">IMCC9719</strain>
    </source>
</reference>